<sequence length="385" mass="41535">MSILTINAGSSSLRLTLFAATDDGLLLVAQAHHQDVAAHDPSLLADFINSIDEHEITLLVHRVVHGGTHFTQPCLIDARVEAGIEQLSVLAPLHNPPALAWIRSARDLLGEQMPQVAVFDSAFYRSLPPVAQSYALPQALCRQYHIRRYGFHGIAHRAMLNRWQAIRPNIKNGGRVISIQLGSGCSITAIDRGVPVDTSMGFSPLEGLVMATRSGDIDPTVVSYLQQQSGLSLDEIERLLNRESGLLGVSGESADMRVLLASDSPEAALAVELYCYRVRKYIGAYLAILGGADAILFGGGVGENSPQVRAKVLQSMVWLGIELDADKNETSLAVEAMISKEKSDIEVWVIPVDEARVMAEQALEAEALASKNLPAKASTSQTLIS</sequence>
<dbReference type="GO" id="GO:0006083">
    <property type="term" value="P:acetate metabolic process"/>
    <property type="evidence" value="ECO:0007669"/>
    <property type="project" value="TreeGrafter"/>
</dbReference>
<protein>
    <submittedName>
        <fullName evidence="5">Acetate kinase</fullName>
        <ecNumber evidence="5">2.7.2.1</ecNumber>
    </submittedName>
</protein>
<dbReference type="PRINTS" id="PR00471">
    <property type="entry name" value="ACETATEKNASE"/>
</dbReference>
<dbReference type="PANTHER" id="PTHR21060:SF15">
    <property type="entry name" value="ACETATE KINASE-RELATED"/>
    <property type="match status" value="1"/>
</dbReference>
<dbReference type="Gene3D" id="3.30.420.40">
    <property type="match status" value="2"/>
</dbReference>
<dbReference type="SUPFAM" id="SSF53067">
    <property type="entry name" value="Actin-like ATPase domain"/>
    <property type="match status" value="2"/>
</dbReference>
<dbReference type="PANTHER" id="PTHR21060">
    <property type="entry name" value="ACETATE KINASE"/>
    <property type="match status" value="1"/>
</dbReference>
<dbReference type="EMBL" id="UOFP01000019">
    <property type="protein sequence ID" value="VAW83993.1"/>
    <property type="molecule type" value="Genomic_DNA"/>
</dbReference>
<reference evidence="5" key="1">
    <citation type="submission" date="2018-06" db="EMBL/GenBank/DDBJ databases">
        <authorList>
            <person name="Zhirakovskaya E."/>
        </authorList>
    </citation>
    <scope>NUCLEOTIDE SEQUENCE</scope>
</reference>
<dbReference type="PIRSF" id="PIRSF000722">
    <property type="entry name" value="Acetate_prop_kin"/>
    <property type="match status" value="1"/>
</dbReference>
<name>A0A3B0Z714_9ZZZZ</name>
<evidence type="ECO:0000256" key="2">
    <source>
        <dbReference type="ARBA" id="ARBA00022741"/>
    </source>
</evidence>
<keyword evidence="4" id="KW-0067">ATP-binding</keyword>
<dbReference type="InterPro" id="IPR000890">
    <property type="entry name" value="Aliphatic_acid_kin_short-chain"/>
</dbReference>
<accession>A0A3B0Z714</accession>
<keyword evidence="2" id="KW-0547">Nucleotide-binding</keyword>
<keyword evidence="1 5" id="KW-0808">Transferase</keyword>
<evidence type="ECO:0000313" key="5">
    <source>
        <dbReference type="EMBL" id="VAW83993.1"/>
    </source>
</evidence>
<dbReference type="InterPro" id="IPR043129">
    <property type="entry name" value="ATPase_NBD"/>
</dbReference>
<dbReference type="NCBIfam" id="TIGR00016">
    <property type="entry name" value="ackA"/>
    <property type="match status" value="1"/>
</dbReference>
<dbReference type="HAMAP" id="MF_00020">
    <property type="entry name" value="Acetate_kinase"/>
    <property type="match status" value="1"/>
</dbReference>
<dbReference type="AlphaFoldDB" id="A0A3B0Z714"/>
<dbReference type="Pfam" id="PF00871">
    <property type="entry name" value="Acetate_kinase"/>
    <property type="match status" value="1"/>
</dbReference>
<dbReference type="EC" id="2.7.2.1" evidence="5"/>
<proteinExistence type="inferred from homology"/>
<organism evidence="5">
    <name type="scientific">hydrothermal vent metagenome</name>
    <dbReference type="NCBI Taxonomy" id="652676"/>
    <lineage>
        <taxon>unclassified sequences</taxon>
        <taxon>metagenomes</taxon>
        <taxon>ecological metagenomes</taxon>
    </lineage>
</organism>
<evidence type="ECO:0000256" key="1">
    <source>
        <dbReference type="ARBA" id="ARBA00022679"/>
    </source>
</evidence>
<evidence type="ECO:0000256" key="3">
    <source>
        <dbReference type="ARBA" id="ARBA00022777"/>
    </source>
</evidence>
<gene>
    <name evidence="5" type="ORF">MNBD_GAMMA18-2439</name>
</gene>
<dbReference type="GO" id="GO:0008776">
    <property type="term" value="F:acetate kinase activity"/>
    <property type="evidence" value="ECO:0007669"/>
    <property type="project" value="UniProtKB-EC"/>
</dbReference>
<keyword evidence="3 5" id="KW-0418">Kinase</keyword>
<dbReference type="InterPro" id="IPR004372">
    <property type="entry name" value="Ac/propionate_kinase"/>
</dbReference>
<dbReference type="GO" id="GO:0005524">
    <property type="term" value="F:ATP binding"/>
    <property type="evidence" value="ECO:0007669"/>
    <property type="project" value="UniProtKB-KW"/>
</dbReference>
<evidence type="ECO:0000256" key="4">
    <source>
        <dbReference type="ARBA" id="ARBA00022840"/>
    </source>
</evidence>